<accession>A0A6A6IEY1</accession>
<dbReference type="Pfam" id="PF20684">
    <property type="entry name" value="Fung_rhodopsin"/>
    <property type="match status" value="1"/>
</dbReference>
<organism evidence="8 9">
    <name type="scientific">Trematosphaeria pertusa</name>
    <dbReference type="NCBI Taxonomy" id="390896"/>
    <lineage>
        <taxon>Eukaryota</taxon>
        <taxon>Fungi</taxon>
        <taxon>Dikarya</taxon>
        <taxon>Ascomycota</taxon>
        <taxon>Pezizomycotina</taxon>
        <taxon>Dothideomycetes</taxon>
        <taxon>Pleosporomycetidae</taxon>
        <taxon>Pleosporales</taxon>
        <taxon>Massarineae</taxon>
        <taxon>Trematosphaeriaceae</taxon>
        <taxon>Trematosphaeria</taxon>
    </lineage>
</organism>
<keyword evidence="2 6" id="KW-0812">Transmembrane</keyword>
<feature type="transmembrane region" description="Helical" evidence="6">
    <location>
        <begin position="60"/>
        <end position="84"/>
    </location>
</feature>
<keyword evidence="9" id="KW-1185">Reference proteome</keyword>
<evidence type="ECO:0000256" key="3">
    <source>
        <dbReference type="ARBA" id="ARBA00022989"/>
    </source>
</evidence>
<dbReference type="EMBL" id="ML987196">
    <property type="protein sequence ID" value="KAF2248073.1"/>
    <property type="molecule type" value="Genomic_DNA"/>
</dbReference>
<comment type="subcellular location">
    <subcellularLocation>
        <location evidence="1">Membrane</location>
        <topology evidence="1">Multi-pass membrane protein</topology>
    </subcellularLocation>
</comment>
<evidence type="ECO:0000313" key="8">
    <source>
        <dbReference type="EMBL" id="KAF2248073.1"/>
    </source>
</evidence>
<proteinExistence type="inferred from homology"/>
<sequence>MLALRETLHQWHARALEKGTKQASMFAVAIPFILITSVVVILRVHVRLRLLHGRLAMDDYLLFAGTFFTICLSVANMICGWYGVGMHTVDIPPENLTPMLKANLATRLLYVVAICLVKFSILVFYLKLDPRKPTRWTVYFLMTFVFVLSIVTFFVLLFVCVPPSLFWDPVGQALHPEKCMKQATQQTFFNVNGIMNIVQDVMIYVLPIPIVWKLQMPRRQKIAIATLLCVGLVAVAAGCVRFYYVLFLANEKDIWYYMAPSLNWCSIEIYAAIICNSASTFKALLKTYLPKIWGSYGSRGGPSDNPRHQYNQSHSGQFGMKPFGASSEKSYSNRKYGVIDLTEIGNNSEEAIVQKGIGMGTKVEISGTERQVR</sequence>
<feature type="transmembrane region" description="Helical" evidence="6">
    <location>
        <begin position="224"/>
        <end position="247"/>
    </location>
</feature>
<dbReference type="AlphaFoldDB" id="A0A6A6IEY1"/>
<evidence type="ECO:0000313" key="9">
    <source>
        <dbReference type="Proteomes" id="UP000800094"/>
    </source>
</evidence>
<feature type="transmembrane region" description="Helical" evidence="6">
    <location>
        <begin position="193"/>
        <end position="212"/>
    </location>
</feature>
<evidence type="ECO:0000256" key="1">
    <source>
        <dbReference type="ARBA" id="ARBA00004141"/>
    </source>
</evidence>
<evidence type="ECO:0000256" key="4">
    <source>
        <dbReference type="ARBA" id="ARBA00023136"/>
    </source>
</evidence>
<feature type="transmembrane region" description="Helical" evidence="6">
    <location>
        <begin position="25"/>
        <end position="48"/>
    </location>
</feature>
<dbReference type="GO" id="GO:0016020">
    <property type="term" value="C:membrane"/>
    <property type="evidence" value="ECO:0007669"/>
    <property type="project" value="UniProtKB-SubCell"/>
</dbReference>
<dbReference type="InterPro" id="IPR049326">
    <property type="entry name" value="Rhodopsin_dom_fungi"/>
</dbReference>
<comment type="similarity">
    <text evidence="5">Belongs to the SAT4 family.</text>
</comment>
<dbReference type="InterPro" id="IPR052337">
    <property type="entry name" value="SAT4-like"/>
</dbReference>
<dbReference type="PANTHER" id="PTHR33048:SF129">
    <property type="entry name" value="INTEGRAL MEMBRANE PROTEIN-RELATED"/>
    <property type="match status" value="1"/>
</dbReference>
<protein>
    <recommendedName>
        <fullName evidence="7">Rhodopsin domain-containing protein</fullName>
    </recommendedName>
</protein>
<dbReference type="RefSeq" id="XP_033683077.1">
    <property type="nucleotide sequence ID" value="XM_033829156.1"/>
</dbReference>
<name>A0A6A6IEY1_9PLEO</name>
<evidence type="ECO:0000256" key="2">
    <source>
        <dbReference type="ARBA" id="ARBA00022692"/>
    </source>
</evidence>
<reference evidence="8" key="1">
    <citation type="journal article" date="2020" name="Stud. Mycol.">
        <title>101 Dothideomycetes genomes: a test case for predicting lifestyles and emergence of pathogens.</title>
        <authorList>
            <person name="Haridas S."/>
            <person name="Albert R."/>
            <person name="Binder M."/>
            <person name="Bloem J."/>
            <person name="Labutti K."/>
            <person name="Salamov A."/>
            <person name="Andreopoulos B."/>
            <person name="Baker S."/>
            <person name="Barry K."/>
            <person name="Bills G."/>
            <person name="Bluhm B."/>
            <person name="Cannon C."/>
            <person name="Castanera R."/>
            <person name="Culley D."/>
            <person name="Daum C."/>
            <person name="Ezra D."/>
            <person name="Gonzalez J."/>
            <person name="Henrissat B."/>
            <person name="Kuo A."/>
            <person name="Liang C."/>
            <person name="Lipzen A."/>
            <person name="Lutzoni F."/>
            <person name="Magnuson J."/>
            <person name="Mondo S."/>
            <person name="Nolan M."/>
            <person name="Ohm R."/>
            <person name="Pangilinan J."/>
            <person name="Park H.-J."/>
            <person name="Ramirez L."/>
            <person name="Alfaro M."/>
            <person name="Sun H."/>
            <person name="Tritt A."/>
            <person name="Yoshinaga Y."/>
            <person name="Zwiers L.-H."/>
            <person name="Turgeon B."/>
            <person name="Goodwin S."/>
            <person name="Spatafora J."/>
            <person name="Crous P."/>
            <person name="Grigoriev I."/>
        </authorList>
    </citation>
    <scope>NUCLEOTIDE SEQUENCE</scope>
    <source>
        <strain evidence="8">CBS 122368</strain>
    </source>
</reference>
<evidence type="ECO:0000256" key="5">
    <source>
        <dbReference type="ARBA" id="ARBA00038359"/>
    </source>
</evidence>
<feature type="transmembrane region" description="Helical" evidence="6">
    <location>
        <begin position="104"/>
        <end position="126"/>
    </location>
</feature>
<feature type="domain" description="Rhodopsin" evidence="7">
    <location>
        <begin position="42"/>
        <end position="286"/>
    </location>
</feature>
<dbReference type="PANTHER" id="PTHR33048">
    <property type="entry name" value="PTH11-LIKE INTEGRAL MEMBRANE PROTEIN (AFU_ORTHOLOGUE AFUA_5G11245)"/>
    <property type="match status" value="1"/>
</dbReference>
<dbReference type="Proteomes" id="UP000800094">
    <property type="component" value="Unassembled WGS sequence"/>
</dbReference>
<evidence type="ECO:0000259" key="7">
    <source>
        <dbReference type="Pfam" id="PF20684"/>
    </source>
</evidence>
<keyword evidence="4 6" id="KW-0472">Membrane</keyword>
<dbReference type="GeneID" id="54582486"/>
<evidence type="ECO:0000256" key="6">
    <source>
        <dbReference type="SAM" id="Phobius"/>
    </source>
</evidence>
<keyword evidence="3 6" id="KW-1133">Transmembrane helix</keyword>
<gene>
    <name evidence="8" type="ORF">BU26DRAFT_519833</name>
</gene>
<dbReference type="OrthoDB" id="444631at2759"/>
<feature type="transmembrane region" description="Helical" evidence="6">
    <location>
        <begin position="138"/>
        <end position="159"/>
    </location>
</feature>